<evidence type="ECO:0000259" key="1">
    <source>
        <dbReference type="Pfam" id="PF01170"/>
    </source>
</evidence>
<proteinExistence type="predicted"/>
<keyword evidence="2" id="KW-0808">Transferase</keyword>
<dbReference type="RefSeq" id="WP_138001498.1">
    <property type="nucleotide sequence ID" value="NZ_QGQD01000002.1"/>
</dbReference>
<dbReference type="Proteomes" id="UP000306509">
    <property type="component" value="Unassembled WGS sequence"/>
</dbReference>
<dbReference type="PANTHER" id="PTHR14911">
    <property type="entry name" value="THUMP DOMAIN-CONTAINING"/>
    <property type="match status" value="1"/>
</dbReference>
<reference evidence="2 3" key="1">
    <citation type="journal article" date="2019" name="Anaerobe">
        <title>Detection of Robinsoniella peoriensis in multiple bone samples of a trauma patient.</title>
        <authorList>
            <person name="Schrottner P."/>
            <person name="Hartwich K."/>
            <person name="Bunk B."/>
            <person name="Schober I."/>
            <person name="Helbig S."/>
            <person name="Rudolph W.W."/>
            <person name="Gunzer F."/>
        </authorList>
    </citation>
    <scope>NUCLEOTIDE SEQUENCE [LARGE SCALE GENOMIC DNA]</scope>
    <source>
        <strain evidence="2 3">DSM 106044</strain>
    </source>
</reference>
<dbReference type="Gene3D" id="1.25.10.10">
    <property type="entry name" value="Leucine-rich Repeat Variant"/>
    <property type="match status" value="1"/>
</dbReference>
<dbReference type="GO" id="GO:0016423">
    <property type="term" value="F:tRNA (guanine) methyltransferase activity"/>
    <property type="evidence" value="ECO:0007669"/>
    <property type="project" value="TreeGrafter"/>
</dbReference>
<dbReference type="AlphaFoldDB" id="A0A4U8QCW3"/>
<dbReference type="EMBL" id="QGQD01000002">
    <property type="protein sequence ID" value="TLD02952.1"/>
    <property type="molecule type" value="Genomic_DNA"/>
</dbReference>
<evidence type="ECO:0000313" key="2">
    <source>
        <dbReference type="EMBL" id="TLD02952.1"/>
    </source>
</evidence>
<comment type="caution">
    <text evidence="2">The sequence shown here is derived from an EMBL/GenBank/DDBJ whole genome shotgun (WGS) entry which is preliminary data.</text>
</comment>
<accession>A0A4U8QCW3</accession>
<dbReference type="Gene3D" id="3.40.50.150">
    <property type="entry name" value="Vaccinia Virus protein VP39"/>
    <property type="match status" value="1"/>
</dbReference>
<dbReference type="Pfam" id="PF01170">
    <property type="entry name" value="UPF0020"/>
    <property type="match status" value="1"/>
</dbReference>
<dbReference type="InterPro" id="IPR011989">
    <property type="entry name" value="ARM-like"/>
</dbReference>
<dbReference type="STRING" id="180332.GCA_000797495_01278"/>
<name>A0A4U8QCW3_9FIRM</name>
<dbReference type="SUPFAM" id="SSF53335">
    <property type="entry name" value="S-adenosyl-L-methionine-dependent methyltransferases"/>
    <property type="match status" value="1"/>
</dbReference>
<gene>
    <name evidence="2" type="ORF">DSM106044_00108</name>
</gene>
<dbReference type="InterPro" id="IPR016024">
    <property type="entry name" value="ARM-type_fold"/>
</dbReference>
<sequence length="494" mass="57067">MIKELYKSICDGTEVRKNLISLRQEMKEPFAKRALAYELAGEFDVFVTLLKNEDAKVRKNAALIIGDLECQDLLPVLIKAYKKEEKLFIKADLLKAISQYEYQEYLPMLKKRLSELTNDPVEESNVKHVREEAALLQNMILKYEKPQKHKFTGVDKALEVILLTNRNHREVTKNQIKGGEIKMLAGGLRVATECLTDILPIRTYQEMLFPVKGAPVLKGTPEEMAYQLKRSGLLPFLEEMHSEEGSFYFRVELKSRMTLDKKGTFIRKFSASLEKQLDRKMINSSSEYEIELRLIENKAGDFIPLLKLYTLEDKRFAYRKQALPTSISPCNAALIMELSKEYLKDGAQVLDPFCGVGTMLIERSKISKADPIYGLDILEEAVVKAEENTKNAGMIAHYINRDYFDFRHEYLFDEIVTNMPGVSKTKDRVFVQKLYEKFWSKSTEVLKEDGCIVMYSDEREVLLGTLRRQNYFKLVKETVINDREGSSVFIVKCR</sequence>
<evidence type="ECO:0000313" key="3">
    <source>
        <dbReference type="Proteomes" id="UP000306509"/>
    </source>
</evidence>
<organism evidence="2 3">
    <name type="scientific">Robinsoniella peoriensis</name>
    <dbReference type="NCBI Taxonomy" id="180332"/>
    <lineage>
        <taxon>Bacteria</taxon>
        <taxon>Bacillati</taxon>
        <taxon>Bacillota</taxon>
        <taxon>Clostridia</taxon>
        <taxon>Lachnospirales</taxon>
        <taxon>Lachnospiraceae</taxon>
        <taxon>Robinsoniella</taxon>
    </lineage>
</organism>
<dbReference type="InterPro" id="IPR029063">
    <property type="entry name" value="SAM-dependent_MTases_sf"/>
</dbReference>
<dbReference type="CDD" id="cd02440">
    <property type="entry name" value="AdoMet_MTases"/>
    <property type="match status" value="1"/>
</dbReference>
<protein>
    <submittedName>
        <fullName evidence="2">23S rRNA m(2) methyltransferase</fullName>
    </submittedName>
</protein>
<feature type="domain" description="Ribosomal RNA large subunit methyltransferase K/L-like methyltransferase" evidence="1">
    <location>
        <begin position="318"/>
        <end position="471"/>
    </location>
</feature>
<dbReference type="InterPro" id="IPR000241">
    <property type="entry name" value="RlmKL-like_Mtase"/>
</dbReference>
<dbReference type="GO" id="GO:0030488">
    <property type="term" value="P:tRNA methylation"/>
    <property type="evidence" value="ECO:0007669"/>
    <property type="project" value="TreeGrafter"/>
</dbReference>
<keyword evidence="3" id="KW-1185">Reference proteome</keyword>
<dbReference type="SUPFAM" id="SSF48371">
    <property type="entry name" value="ARM repeat"/>
    <property type="match status" value="1"/>
</dbReference>
<dbReference type="Pfam" id="PF13646">
    <property type="entry name" value="HEAT_2"/>
    <property type="match status" value="1"/>
</dbReference>
<dbReference type="PANTHER" id="PTHR14911:SF13">
    <property type="entry name" value="TRNA (GUANINE(6)-N2)-METHYLTRANSFERASE THUMP3"/>
    <property type="match status" value="1"/>
</dbReference>
<keyword evidence="2" id="KW-0489">Methyltransferase</keyword>